<dbReference type="OrthoDB" id="1011633at2"/>
<dbReference type="AlphaFoldDB" id="A0A5P8E9T5"/>
<gene>
    <name evidence="4" type="ORF">C7Y71_006950</name>
</gene>
<feature type="domain" description="Outer membrane protein beta-barrel" evidence="3">
    <location>
        <begin position="6"/>
        <end position="206"/>
    </location>
</feature>
<organism evidence="4 5">
    <name type="scientific">Pseudoprevotella muciniphila</name>
    <dbReference type="NCBI Taxonomy" id="2133944"/>
    <lineage>
        <taxon>Bacteria</taxon>
        <taxon>Pseudomonadati</taxon>
        <taxon>Bacteroidota</taxon>
        <taxon>Bacteroidia</taxon>
        <taxon>Bacteroidales</taxon>
        <taxon>Prevotellaceae</taxon>
        <taxon>Pseudoprevotella</taxon>
    </lineage>
</organism>
<evidence type="ECO:0000259" key="3">
    <source>
        <dbReference type="Pfam" id="PF13505"/>
    </source>
</evidence>
<dbReference type="KEGG" id="alq:C7Y71_006950"/>
<reference evidence="4 5" key="1">
    <citation type="submission" date="2018-11" db="EMBL/GenBank/DDBJ databases">
        <authorList>
            <person name="Na S.W."/>
            <person name="Baik M."/>
        </authorList>
    </citation>
    <scope>NUCLEOTIDE SEQUENCE [LARGE SCALE GENOMIC DNA]</scope>
    <source>
        <strain evidence="4 5">E39</strain>
    </source>
</reference>
<dbReference type="Pfam" id="PF13505">
    <property type="entry name" value="OMP_b-brl"/>
    <property type="match status" value="1"/>
</dbReference>
<proteinExistence type="predicted"/>
<feature type="chain" id="PRO_5024401729" evidence="2">
    <location>
        <begin position="22"/>
        <end position="210"/>
    </location>
</feature>
<evidence type="ECO:0000256" key="2">
    <source>
        <dbReference type="SAM" id="SignalP"/>
    </source>
</evidence>
<feature type="signal peptide" evidence="2">
    <location>
        <begin position="1"/>
        <end position="21"/>
    </location>
</feature>
<evidence type="ECO:0000313" key="4">
    <source>
        <dbReference type="EMBL" id="QFQ13749.1"/>
    </source>
</evidence>
<accession>A0A5P8E9T5</accession>
<keyword evidence="5" id="KW-1185">Reference proteome</keyword>
<sequence length="210" mass="23094">MKKMMFLLAAAMLLSVSTSQAQIQWGVVAGTNLSKVNFSKDLDRFAHDNLKSKNMSGWYVGPKVNVKIPLVGLGLDAALEYSQKKLQTHNNTTGGSSSKTFRSVEIPINLRYNFGVSKLASVYLATGPQFGFNVGNKNWTLKNVISTSEQTFKKSNMSTSWNVGAGVKVLNHLEVGLLYNIALSKYYKAAGNDDYTFKSNSFQIQAAILF</sequence>
<name>A0A5P8E9T5_9BACT</name>
<dbReference type="RefSeq" id="WP_111898398.1">
    <property type="nucleotide sequence ID" value="NZ_CP033459.1"/>
</dbReference>
<evidence type="ECO:0000256" key="1">
    <source>
        <dbReference type="ARBA" id="ARBA00022729"/>
    </source>
</evidence>
<dbReference type="Proteomes" id="UP000249375">
    <property type="component" value="Chromosome"/>
</dbReference>
<keyword evidence="1 2" id="KW-0732">Signal</keyword>
<evidence type="ECO:0000313" key="5">
    <source>
        <dbReference type="Proteomes" id="UP000249375"/>
    </source>
</evidence>
<dbReference type="EMBL" id="CP033459">
    <property type="protein sequence ID" value="QFQ13749.1"/>
    <property type="molecule type" value="Genomic_DNA"/>
</dbReference>
<dbReference type="InterPro" id="IPR027385">
    <property type="entry name" value="Beta-barrel_OMP"/>
</dbReference>
<protein>
    <submittedName>
        <fullName evidence="4">Porin family protein</fullName>
    </submittedName>
</protein>